<dbReference type="GO" id="GO:0061685">
    <property type="term" value="F:diphthine methylesterase activity"/>
    <property type="evidence" value="ECO:0007669"/>
    <property type="project" value="UniProtKB-EC"/>
</dbReference>
<sequence>MLFHAILVWILAFSMDIDSCCLDGNADAVEFCPHYPYHHVLAAATYNLKEGVEPSRQGSLSVYSAWADTGLELLNRVEMAGIFDVKWRPCVDDAGPVVAQADAEGFLRLHALQCGGSDVNADGISLRDIGAENVTSSMCLCLDWHPLGTSISLGLSNGSIAVVTLQESQPHISQTWQAHDYEVWATSFDNHQPQLLYTGSDDCRLSCWDLRENPSKPVFNDAKSHKMGVCCITKVPTDSNMLLTGSYDEFLRVWDVRSASKPLSQSSISLGGGVWRLKIHPCISDFVLAACMHNGFAIAKIRSGVAEVVETYKNHGSLAYGADWQKGECSTQGGAKRGSLVATCSFYDQLLRIWIPGTNVMV</sequence>
<dbReference type="Pfam" id="PF00400">
    <property type="entry name" value="WD40"/>
    <property type="match status" value="2"/>
</dbReference>
<dbReference type="AlphaFoldDB" id="A0AAV9DNA7"/>
<dbReference type="GO" id="GO:0005737">
    <property type="term" value="C:cytoplasm"/>
    <property type="evidence" value="ECO:0007669"/>
    <property type="project" value="TreeGrafter"/>
</dbReference>
<dbReference type="PROSITE" id="PS00678">
    <property type="entry name" value="WD_REPEATS_1"/>
    <property type="match status" value="1"/>
</dbReference>
<dbReference type="EMBL" id="JAUJYO010000012">
    <property type="protein sequence ID" value="KAK1302411.1"/>
    <property type="molecule type" value="Genomic_DNA"/>
</dbReference>
<evidence type="ECO:0000256" key="7">
    <source>
        <dbReference type="ARBA" id="ARBA00047551"/>
    </source>
</evidence>
<evidence type="ECO:0000313" key="11">
    <source>
        <dbReference type="Proteomes" id="UP001180020"/>
    </source>
</evidence>
<keyword evidence="2 8" id="KW-0853">WD repeat</keyword>
<comment type="similarity">
    <text evidence="5">Belongs to the DPH7 family.</text>
</comment>
<dbReference type="PROSITE" id="PS50294">
    <property type="entry name" value="WD_REPEATS_REGION"/>
    <property type="match status" value="1"/>
</dbReference>
<dbReference type="Proteomes" id="UP001180020">
    <property type="component" value="Unassembled WGS sequence"/>
</dbReference>
<keyword evidence="9" id="KW-0732">Signal</keyword>
<dbReference type="SUPFAM" id="SSF50978">
    <property type="entry name" value="WD40 repeat-like"/>
    <property type="match status" value="1"/>
</dbReference>
<dbReference type="SMART" id="SM00320">
    <property type="entry name" value="WD40"/>
    <property type="match status" value="3"/>
</dbReference>
<dbReference type="InterPro" id="IPR036322">
    <property type="entry name" value="WD40_repeat_dom_sf"/>
</dbReference>
<comment type="catalytic activity">
    <reaction evidence="7">
        <text>diphthine methyl ester-[translation elongation factor 2] + H2O = diphthine-[translation elongation factor 2] + methanol + H(+)</text>
        <dbReference type="Rhea" id="RHEA:42656"/>
        <dbReference type="Rhea" id="RHEA-COMP:10172"/>
        <dbReference type="Rhea" id="RHEA-COMP:10173"/>
        <dbReference type="ChEBI" id="CHEBI:15377"/>
        <dbReference type="ChEBI" id="CHEBI:15378"/>
        <dbReference type="ChEBI" id="CHEBI:17790"/>
        <dbReference type="ChEBI" id="CHEBI:79005"/>
        <dbReference type="ChEBI" id="CHEBI:82696"/>
        <dbReference type="EC" id="3.1.1.97"/>
    </reaction>
</comment>
<reference evidence="10" key="1">
    <citation type="journal article" date="2023" name="Nat. Commun.">
        <title>Diploid and tetraploid genomes of Acorus and the evolution of monocots.</title>
        <authorList>
            <person name="Ma L."/>
            <person name="Liu K.W."/>
            <person name="Li Z."/>
            <person name="Hsiao Y.Y."/>
            <person name="Qi Y."/>
            <person name="Fu T."/>
            <person name="Tang G.D."/>
            <person name="Zhang D."/>
            <person name="Sun W.H."/>
            <person name="Liu D.K."/>
            <person name="Li Y."/>
            <person name="Chen G.Z."/>
            <person name="Liu X.D."/>
            <person name="Liao X.Y."/>
            <person name="Jiang Y.T."/>
            <person name="Yu X."/>
            <person name="Hao Y."/>
            <person name="Huang J."/>
            <person name="Zhao X.W."/>
            <person name="Ke S."/>
            <person name="Chen Y.Y."/>
            <person name="Wu W.L."/>
            <person name="Hsu J.L."/>
            <person name="Lin Y.F."/>
            <person name="Huang M.D."/>
            <person name="Li C.Y."/>
            <person name="Huang L."/>
            <person name="Wang Z.W."/>
            <person name="Zhao X."/>
            <person name="Zhong W.Y."/>
            <person name="Peng D.H."/>
            <person name="Ahmad S."/>
            <person name="Lan S."/>
            <person name="Zhang J.S."/>
            <person name="Tsai W.C."/>
            <person name="Van de Peer Y."/>
            <person name="Liu Z.J."/>
        </authorList>
    </citation>
    <scope>NUCLEOTIDE SEQUENCE</scope>
    <source>
        <strain evidence="10">CP</strain>
    </source>
</reference>
<name>A0AAV9DNA7_ACOCL</name>
<feature type="chain" id="PRO_5043417906" description="methylated diphthine methylhydrolase" evidence="9">
    <location>
        <begin position="20"/>
        <end position="362"/>
    </location>
</feature>
<evidence type="ECO:0000256" key="4">
    <source>
        <dbReference type="ARBA" id="ARBA00022801"/>
    </source>
</evidence>
<dbReference type="EC" id="3.1.1.97" evidence="6"/>
<evidence type="ECO:0000256" key="8">
    <source>
        <dbReference type="PROSITE-ProRule" id="PRU00221"/>
    </source>
</evidence>
<evidence type="ECO:0000256" key="3">
    <source>
        <dbReference type="ARBA" id="ARBA00022737"/>
    </source>
</evidence>
<comment type="caution">
    <text evidence="10">The sequence shown here is derived from an EMBL/GenBank/DDBJ whole genome shotgun (WGS) entry which is preliminary data.</text>
</comment>
<dbReference type="Gene3D" id="2.130.10.10">
    <property type="entry name" value="YVTN repeat-like/Quinoprotein amine dehydrogenase"/>
    <property type="match status" value="1"/>
</dbReference>
<dbReference type="PROSITE" id="PS50082">
    <property type="entry name" value="WD_REPEATS_2"/>
    <property type="match status" value="1"/>
</dbReference>
<evidence type="ECO:0000256" key="1">
    <source>
        <dbReference type="ARBA" id="ARBA00005156"/>
    </source>
</evidence>
<evidence type="ECO:0000313" key="10">
    <source>
        <dbReference type="EMBL" id="KAK1302411.1"/>
    </source>
</evidence>
<evidence type="ECO:0000256" key="6">
    <source>
        <dbReference type="ARBA" id="ARBA00039131"/>
    </source>
</evidence>
<feature type="repeat" description="WD" evidence="8">
    <location>
        <begin position="222"/>
        <end position="264"/>
    </location>
</feature>
<evidence type="ECO:0000256" key="9">
    <source>
        <dbReference type="SAM" id="SignalP"/>
    </source>
</evidence>
<dbReference type="InterPro" id="IPR052415">
    <property type="entry name" value="Diphthine_MTase"/>
</dbReference>
<keyword evidence="3" id="KW-0677">Repeat</keyword>
<keyword evidence="11" id="KW-1185">Reference proteome</keyword>
<dbReference type="PANTHER" id="PTHR46042:SF1">
    <property type="entry name" value="DIPHTHINE METHYLTRANSFERASE"/>
    <property type="match status" value="1"/>
</dbReference>
<dbReference type="GO" id="GO:0017183">
    <property type="term" value="P:protein histidyl modification to diphthamide"/>
    <property type="evidence" value="ECO:0007669"/>
    <property type="project" value="TreeGrafter"/>
</dbReference>
<accession>A0AAV9DNA7</accession>
<protein>
    <recommendedName>
        <fullName evidence="6">methylated diphthine methylhydrolase</fullName>
        <ecNumber evidence="6">3.1.1.97</ecNumber>
    </recommendedName>
</protein>
<reference evidence="10" key="2">
    <citation type="submission" date="2023-06" db="EMBL/GenBank/DDBJ databases">
        <authorList>
            <person name="Ma L."/>
            <person name="Liu K.-W."/>
            <person name="Li Z."/>
            <person name="Hsiao Y.-Y."/>
            <person name="Qi Y."/>
            <person name="Fu T."/>
            <person name="Tang G."/>
            <person name="Zhang D."/>
            <person name="Sun W.-H."/>
            <person name="Liu D.-K."/>
            <person name="Li Y."/>
            <person name="Chen G.-Z."/>
            <person name="Liu X.-D."/>
            <person name="Liao X.-Y."/>
            <person name="Jiang Y.-T."/>
            <person name="Yu X."/>
            <person name="Hao Y."/>
            <person name="Huang J."/>
            <person name="Zhao X.-W."/>
            <person name="Ke S."/>
            <person name="Chen Y.-Y."/>
            <person name="Wu W.-L."/>
            <person name="Hsu J.-L."/>
            <person name="Lin Y.-F."/>
            <person name="Huang M.-D."/>
            <person name="Li C.-Y."/>
            <person name="Huang L."/>
            <person name="Wang Z.-W."/>
            <person name="Zhao X."/>
            <person name="Zhong W.-Y."/>
            <person name="Peng D.-H."/>
            <person name="Ahmad S."/>
            <person name="Lan S."/>
            <person name="Zhang J.-S."/>
            <person name="Tsai W.-C."/>
            <person name="Van De Peer Y."/>
            <person name="Liu Z.-J."/>
        </authorList>
    </citation>
    <scope>NUCLEOTIDE SEQUENCE</scope>
    <source>
        <strain evidence="10">CP</strain>
        <tissue evidence="10">Leaves</tissue>
    </source>
</reference>
<keyword evidence="4" id="KW-0378">Hydrolase</keyword>
<organism evidence="10 11">
    <name type="scientific">Acorus calamus</name>
    <name type="common">Sweet flag</name>
    <dbReference type="NCBI Taxonomy" id="4465"/>
    <lineage>
        <taxon>Eukaryota</taxon>
        <taxon>Viridiplantae</taxon>
        <taxon>Streptophyta</taxon>
        <taxon>Embryophyta</taxon>
        <taxon>Tracheophyta</taxon>
        <taxon>Spermatophyta</taxon>
        <taxon>Magnoliopsida</taxon>
        <taxon>Liliopsida</taxon>
        <taxon>Acoraceae</taxon>
        <taxon>Acorus</taxon>
    </lineage>
</organism>
<comment type="pathway">
    <text evidence="1">Protein modification; peptidyl-diphthamide biosynthesis.</text>
</comment>
<dbReference type="PANTHER" id="PTHR46042">
    <property type="entry name" value="DIPHTHINE METHYLTRANSFERASE"/>
    <property type="match status" value="1"/>
</dbReference>
<dbReference type="InterPro" id="IPR015943">
    <property type="entry name" value="WD40/YVTN_repeat-like_dom_sf"/>
</dbReference>
<feature type="signal peptide" evidence="9">
    <location>
        <begin position="1"/>
        <end position="19"/>
    </location>
</feature>
<evidence type="ECO:0000256" key="5">
    <source>
        <dbReference type="ARBA" id="ARBA00038092"/>
    </source>
</evidence>
<proteinExistence type="inferred from homology"/>
<dbReference type="InterPro" id="IPR001680">
    <property type="entry name" value="WD40_rpt"/>
</dbReference>
<gene>
    <name evidence="10" type="primary">MSI5</name>
    <name evidence="10" type="ORF">QJS10_CPB12g00153</name>
</gene>
<evidence type="ECO:0000256" key="2">
    <source>
        <dbReference type="ARBA" id="ARBA00022574"/>
    </source>
</evidence>
<dbReference type="InterPro" id="IPR019775">
    <property type="entry name" value="WD40_repeat_CS"/>
</dbReference>